<feature type="region of interest" description="Disordered" evidence="3">
    <location>
        <begin position="11"/>
        <end position="31"/>
    </location>
</feature>
<dbReference type="OrthoDB" id="307291at2759"/>
<dbReference type="Gene3D" id="3.80.10.10">
    <property type="entry name" value="Ribonuclease Inhibitor"/>
    <property type="match status" value="1"/>
</dbReference>
<keyword evidence="2" id="KW-0677">Repeat</keyword>
<reference evidence="4 5" key="1">
    <citation type="submission" date="2014-06" db="EMBL/GenBank/DDBJ databases">
        <authorList>
            <person name="Swart Estienne"/>
        </authorList>
    </citation>
    <scope>NUCLEOTIDE SEQUENCE [LARGE SCALE GENOMIC DNA]</scope>
    <source>
        <strain evidence="4 5">130c</strain>
    </source>
</reference>
<dbReference type="InterPro" id="IPR032675">
    <property type="entry name" value="LRR_dom_sf"/>
</dbReference>
<dbReference type="InterPro" id="IPR050216">
    <property type="entry name" value="LRR_domain-containing"/>
</dbReference>
<protein>
    <submittedName>
        <fullName evidence="4">Leucine rich repeat protein</fullName>
    </submittedName>
</protein>
<evidence type="ECO:0000256" key="3">
    <source>
        <dbReference type="SAM" id="MobiDB-lite"/>
    </source>
</evidence>
<dbReference type="InParanoid" id="A0A077ZWQ7"/>
<dbReference type="PANTHER" id="PTHR48051">
    <property type="match status" value="1"/>
</dbReference>
<evidence type="ECO:0000256" key="1">
    <source>
        <dbReference type="ARBA" id="ARBA00022614"/>
    </source>
</evidence>
<organism evidence="4 5">
    <name type="scientific">Stylonychia lemnae</name>
    <name type="common">Ciliate</name>
    <dbReference type="NCBI Taxonomy" id="5949"/>
    <lineage>
        <taxon>Eukaryota</taxon>
        <taxon>Sar</taxon>
        <taxon>Alveolata</taxon>
        <taxon>Ciliophora</taxon>
        <taxon>Intramacronucleata</taxon>
        <taxon>Spirotrichea</taxon>
        <taxon>Stichotrichia</taxon>
        <taxon>Sporadotrichida</taxon>
        <taxon>Oxytrichidae</taxon>
        <taxon>Stylonychinae</taxon>
        <taxon>Stylonychia</taxon>
    </lineage>
</organism>
<keyword evidence="1" id="KW-0433">Leucine-rich repeat</keyword>
<proteinExistence type="predicted"/>
<evidence type="ECO:0000313" key="5">
    <source>
        <dbReference type="Proteomes" id="UP000039865"/>
    </source>
</evidence>
<dbReference type="PROSITE" id="PS51450">
    <property type="entry name" value="LRR"/>
    <property type="match status" value="2"/>
</dbReference>
<dbReference type="Pfam" id="PF13855">
    <property type="entry name" value="LRR_8"/>
    <property type="match status" value="2"/>
</dbReference>
<dbReference type="EMBL" id="CCKQ01001816">
    <property type="protein sequence ID" value="CDW72921.1"/>
    <property type="molecule type" value="Genomic_DNA"/>
</dbReference>
<accession>A0A077ZWQ7</accession>
<name>A0A077ZWQ7_STYLE</name>
<feature type="compositionally biased region" description="Basic and acidic residues" evidence="3">
    <location>
        <begin position="12"/>
        <end position="24"/>
    </location>
</feature>
<dbReference type="OMA" id="DEVWECR"/>
<dbReference type="AlphaFoldDB" id="A0A077ZWQ7"/>
<sequence>MGAVQCCSVKQPRREAQDEMKQDVSKSNSGILRSNKSTSALINQKIESAKKLRQLNLNDLSVKNLDARFDQLNNISVISIVNCQLEGFKDTGIDVLKNSIDTLKKVNFTKNAISKIPLELFKCPDLQIVNFSSNKLKEIPDQINQLRNLRELDFSHNLIKNIPASITVCSQIKVITLNNNHINEFNLAFLKLPNLEYLYMSQNEIAILPDDQLWAVSSLKVLDLESNSLYEVPPVVFKQSKLHNLNLKDNHILRSKLMKMDGIDEYQNRRKIKMDIVVQNNLDVNYDLCGLDK</sequence>
<evidence type="ECO:0000313" key="4">
    <source>
        <dbReference type="EMBL" id="CDW72921.1"/>
    </source>
</evidence>
<evidence type="ECO:0000256" key="2">
    <source>
        <dbReference type="ARBA" id="ARBA00022737"/>
    </source>
</evidence>
<dbReference type="Proteomes" id="UP000039865">
    <property type="component" value="Unassembled WGS sequence"/>
</dbReference>
<dbReference type="GO" id="GO:0005737">
    <property type="term" value="C:cytoplasm"/>
    <property type="evidence" value="ECO:0007669"/>
    <property type="project" value="TreeGrafter"/>
</dbReference>
<dbReference type="SUPFAM" id="SSF52058">
    <property type="entry name" value="L domain-like"/>
    <property type="match status" value="1"/>
</dbReference>
<gene>
    <name evidence="4" type="primary">Contig17265.g18388</name>
    <name evidence="4" type="ORF">STYLEM_1888</name>
</gene>
<dbReference type="SMART" id="SM00369">
    <property type="entry name" value="LRR_TYP"/>
    <property type="match status" value="4"/>
</dbReference>
<dbReference type="PANTHER" id="PTHR48051:SF1">
    <property type="entry name" value="RAS SUPPRESSOR PROTEIN 1"/>
    <property type="match status" value="1"/>
</dbReference>
<dbReference type="InterPro" id="IPR003591">
    <property type="entry name" value="Leu-rich_rpt_typical-subtyp"/>
</dbReference>
<keyword evidence="5" id="KW-1185">Reference proteome</keyword>
<dbReference type="InterPro" id="IPR001611">
    <property type="entry name" value="Leu-rich_rpt"/>
</dbReference>